<name>A0A1G2LPP7_9BACT</name>
<dbReference type="Proteomes" id="UP000177171">
    <property type="component" value="Unassembled WGS sequence"/>
</dbReference>
<sequence length="320" mass="35726">MGFRPPKILVFLIAFVVFAFGHYFVNDAVYAAGSEVYVGSGSVESFGVNPLASGKIPEVLTATDGAKENVIIASLLVYQIKINGDSLMRIANRFGVKLDDLLSEKVNPKLALRNNPDLLYLGETINIPVYRAESAVAGTSLLPKMAMMTQEDLKAMRVRYESAMAANNKRIKELENDKFAMGAIIVMSLALVFLLVLRHIFNRGSEKEKEKEYVGIEILPEKTGKTNFENSSPVEILEALRTVRGRVLEIMNDLPLVYDESGKSPSTLKKVREFMDKRPYLRDIPVSQWEEAMRIMKMNPRSAEDSERPGGTVFHSDQSV</sequence>
<comment type="caution">
    <text evidence="4">The sequence shown here is derived from an EMBL/GenBank/DDBJ whole genome shotgun (WGS) entry which is preliminary data.</text>
</comment>
<dbReference type="SMART" id="SM00257">
    <property type="entry name" value="LysM"/>
    <property type="match status" value="1"/>
</dbReference>
<protein>
    <recommendedName>
        <fullName evidence="3">LysM domain-containing protein</fullName>
    </recommendedName>
</protein>
<proteinExistence type="predicted"/>
<evidence type="ECO:0000313" key="4">
    <source>
        <dbReference type="EMBL" id="OHA12822.1"/>
    </source>
</evidence>
<dbReference type="CDD" id="cd00118">
    <property type="entry name" value="LysM"/>
    <property type="match status" value="1"/>
</dbReference>
<dbReference type="Gene3D" id="3.10.350.10">
    <property type="entry name" value="LysM domain"/>
    <property type="match status" value="1"/>
</dbReference>
<dbReference type="InterPro" id="IPR036779">
    <property type="entry name" value="LysM_dom_sf"/>
</dbReference>
<accession>A0A1G2LPP7</accession>
<evidence type="ECO:0000256" key="2">
    <source>
        <dbReference type="SAM" id="Phobius"/>
    </source>
</evidence>
<feature type="domain" description="LysM" evidence="3">
    <location>
        <begin position="77"/>
        <end position="127"/>
    </location>
</feature>
<organism evidence="4 5">
    <name type="scientific">Candidatus Sungbacteria bacterium RIFCSPLOWO2_12_FULL_41_11</name>
    <dbReference type="NCBI Taxonomy" id="1802286"/>
    <lineage>
        <taxon>Bacteria</taxon>
        <taxon>Candidatus Sungiibacteriota</taxon>
    </lineage>
</organism>
<evidence type="ECO:0000259" key="3">
    <source>
        <dbReference type="PROSITE" id="PS51782"/>
    </source>
</evidence>
<evidence type="ECO:0000256" key="1">
    <source>
        <dbReference type="SAM" id="MobiDB-lite"/>
    </source>
</evidence>
<evidence type="ECO:0000313" key="5">
    <source>
        <dbReference type="Proteomes" id="UP000177171"/>
    </source>
</evidence>
<gene>
    <name evidence="4" type="ORF">A3G49_03925</name>
</gene>
<feature type="region of interest" description="Disordered" evidence="1">
    <location>
        <begin position="300"/>
        <end position="320"/>
    </location>
</feature>
<keyword evidence="2" id="KW-0472">Membrane</keyword>
<dbReference type="EMBL" id="MHQY01000039">
    <property type="protein sequence ID" value="OHA12822.1"/>
    <property type="molecule type" value="Genomic_DNA"/>
</dbReference>
<dbReference type="AlphaFoldDB" id="A0A1G2LPP7"/>
<keyword evidence="2" id="KW-1133">Transmembrane helix</keyword>
<dbReference type="InterPro" id="IPR018392">
    <property type="entry name" value="LysM"/>
</dbReference>
<dbReference type="PROSITE" id="PS51782">
    <property type="entry name" value="LYSM"/>
    <property type="match status" value="1"/>
</dbReference>
<feature type="transmembrane region" description="Helical" evidence="2">
    <location>
        <begin position="179"/>
        <end position="201"/>
    </location>
</feature>
<keyword evidence="2" id="KW-0812">Transmembrane</keyword>
<reference evidence="4 5" key="1">
    <citation type="journal article" date="2016" name="Nat. Commun.">
        <title>Thousands of microbial genomes shed light on interconnected biogeochemical processes in an aquifer system.</title>
        <authorList>
            <person name="Anantharaman K."/>
            <person name="Brown C.T."/>
            <person name="Hug L.A."/>
            <person name="Sharon I."/>
            <person name="Castelle C.J."/>
            <person name="Probst A.J."/>
            <person name="Thomas B.C."/>
            <person name="Singh A."/>
            <person name="Wilkins M.J."/>
            <person name="Karaoz U."/>
            <person name="Brodie E.L."/>
            <person name="Williams K.H."/>
            <person name="Hubbard S.S."/>
            <person name="Banfield J.F."/>
        </authorList>
    </citation>
    <scope>NUCLEOTIDE SEQUENCE [LARGE SCALE GENOMIC DNA]</scope>
</reference>